<feature type="region of interest" description="Disordered" evidence="1">
    <location>
        <begin position="1"/>
        <end position="44"/>
    </location>
</feature>
<evidence type="ECO:0000313" key="3">
    <source>
        <dbReference type="Proteomes" id="UP000794436"/>
    </source>
</evidence>
<organism evidence="2 3">
    <name type="scientific">Pythium oligandrum</name>
    <name type="common">Mycoparasitic fungus</name>
    <dbReference type="NCBI Taxonomy" id="41045"/>
    <lineage>
        <taxon>Eukaryota</taxon>
        <taxon>Sar</taxon>
        <taxon>Stramenopiles</taxon>
        <taxon>Oomycota</taxon>
        <taxon>Peronosporomycetes</taxon>
        <taxon>Pythiales</taxon>
        <taxon>Pythiaceae</taxon>
        <taxon>Pythium</taxon>
    </lineage>
</organism>
<dbReference type="AlphaFoldDB" id="A0A8K1FDW3"/>
<dbReference type="EMBL" id="SPLM01000148">
    <property type="protein sequence ID" value="TMW55273.1"/>
    <property type="molecule type" value="Genomic_DNA"/>
</dbReference>
<protein>
    <submittedName>
        <fullName evidence="2">Uncharacterized protein</fullName>
    </submittedName>
</protein>
<evidence type="ECO:0000256" key="1">
    <source>
        <dbReference type="SAM" id="MobiDB-lite"/>
    </source>
</evidence>
<gene>
    <name evidence="2" type="ORF">Poli38472_013164</name>
</gene>
<comment type="caution">
    <text evidence="2">The sequence shown here is derived from an EMBL/GenBank/DDBJ whole genome shotgun (WGS) entry which is preliminary data.</text>
</comment>
<proteinExistence type="predicted"/>
<dbReference type="Proteomes" id="UP000794436">
    <property type="component" value="Unassembled WGS sequence"/>
</dbReference>
<keyword evidence="3" id="KW-1185">Reference proteome</keyword>
<evidence type="ECO:0000313" key="2">
    <source>
        <dbReference type="EMBL" id="TMW55273.1"/>
    </source>
</evidence>
<feature type="compositionally biased region" description="Acidic residues" evidence="1">
    <location>
        <begin position="16"/>
        <end position="33"/>
    </location>
</feature>
<accession>A0A8K1FDW3</accession>
<reference evidence="2" key="1">
    <citation type="submission" date="2019-03" db="EMBL/GenBank/DDBJ databases">
        <title>Long read genome sequence of the mycoparasitic Pythium oligandrum ATCC 38472 isolated from sugarbeet rhizosphere.</title>
        <authorList>
            <person name="Gaulin E."/>
        </authorList>
    </citation>
    <scope>NUCLEOTIDE SEQUENCE</scope>
    <source>
        <strain evidence="2">ATCC 38472_TT</strain>
    </source>
</reference>
<sequence>MPHDDEIQNGFGQGGSDEDGSDEDRSDEDEYAEQYELFPRHRAHKTPVPQDIAEIAQAIQAQCIAIVTESFGIDRDYPNAKAFKAEYEAYIDRNLLPYRVRTSNSVAGYNNTRDRQRKEAKKPATKFSKLASNREAKTWEFREPSSIQIATQESPQRQFEKEILGSSEQRMSDSNTITRFTTPKRRHIAALQYQSEIVVAQVECSNPNDRFHRARCCCVVLDLVLSGRLSSL</sequence>
<name>A0A8K1FDW3_PYTOL</name>